<evidence type="ECO:0000256" key="1">
    <source>
        <dbReference type="ARBA" id="ARBA00004191"/>
    </source>
</evidence>
<evidence type="ECO:0000256" key="2">
    <source>
        <dbReference type="ARBA" id="ARBA00022512"/>
    </source>
</evidence>
<evidence type="ECO:0000256" key="6">
    <source>
        <dbReference type="SAM" id="MobiDB-lite"/>
    </source>
</evidence>
<dbReference type="Gene3D" id="3.80.20.20">
    <property type="entry name" value="Receptor L-domain"/>
    <property type="match status" value="1"/>
</dbReference>
<keyword evidence="9" id="KW-1185">Reference proteome</keyword>
<dbReference type="GO" id="GO:0031505">
    <property type="term" value="P:fungal-type cell wall organization"/>
    <property type="evidence" value="ECO:0007669"/>
    <property type="project" value="TreeGrafter"/>
</dbReference>
<dbReference type="PANTHER" id="PTHR31018:SF3">
    <property type="entry name" value="RECEPTOR PROTEIN-TYROSINE KINASE"/>
    <property type="match status" value="1"/>
</dbReference>
<name>A0AAD5HGS7_UMBRA</name>
<keyword evidence="2" id="KW-0134">Cell wall</keyword>
<protein>
    <submittedName>
        <fullName evidence="8">Uncharacterized protein</fullName>
    </submittedName>
</protein>
<dbReference type="InterPro" id="IPR051648">
    <property type="entry name" value="CWI-Assembly_Regulator"/>
</dbReference>
<reference evidence="8" key="2">
    <citation type="journal article" date="2022" name="Proc. Natl. Acad. Sci. U.S.A.">
        <title>Diploid-dominant life cycles characterize the early evolution of Fungi.</title>
        <authorList>
            <person name="Amses K.R."/>
            <person name="Simmons D.R."/>
            <person name="Longcore J.E."/>
            <person name="Mondo S.J."/>
            <person name="Seto K."/>
            <person name="Jeronimo G.H."/>
            <person name="Bonds A.E."/>
            <person name="Quandt C.A."/>
            <person name="Davis W.J."/>
            <person name="Chang Y."/>
            <person name="Federici B.A."/>
            <person name="Kuo A."/>
            <person name="LaButti K."/>
            <person name="Pangilinan J."/>
            <person name="Andreopoulos W."/>
            <person name="Tritt A."/>
            <person name="Riley R."/>
            <person name="Hundley H."/>
            <person name="Johnson J."/>
            <person name="Lipzen A."/>
            <person name="Barry K."/>
            <person name="Lang B.F."/>
            <person name="Cuomo C.A."/>
            <person name="Buchler N.E."/>
            <person name="Grigoriev I.V."/>
            <person name="Spatafora J.W."/>
            <person name="Stajich J.E."/>
            <person name="James T.Y."/>
        </authorList>
    </citation>
    <scope>NUCLEOTIDE SEQUENCE</scope>
    <source>
        <strain evidence="8">AG</strain>
    </source>
</reference>
<evidence type="ECO:0000256" key="5">
    <source>
        <dbReference type="ARBA" id="ARBA00023180"/>
    </source>
</evidence>
<dbReference type="GO" id="GO:0009986">
    <property type="term" value="C:cell surface"/>
    <property type="evidence" value="ECO:0007669"/>
    <property type="project" value="TreeGrafter"/>
</dbReference>
<dbReference type="InterPro" id="IPR036941">
    <property type="entry name" value="Rcpt_L-dom_sf"/>
</dbReference>
<evidence type="ECO:0000256" key="4">
    <source>
        <dbReference type="ARBA" id="ARBA00022729"/>
    </source>
</evidence>
<comment type="subcellular location">
    <subcellularLocation>
        <location evidence="1">Secreted</location>
        <location evidence="1">Cell wall</location>
    </subcellularLocation>
</comment>
<proteinExistence type="predicted"/>
<evidence type="ECO:0000256" key="3">
    <source>
        <dbReference type="ARBA" id="ARBA00022525"/>
    </source>
</evidence>
<dbReference type="EMBL" id="MU620894">
    <property type="protein sequence ID" value="KAI8583815.1"/>
    <property type="molecule type" value="Genomic_DNA"/>
</dbReference>
<organism evidence="8 9">
    <name type="scientific">Umbelopsis ramanniana AG</name>
    <dbReference type="NCBI Taxonomy" id="1314678"/>
    <lineage>
        <taxon>Eukaryota</taxon>
        <taxon>Fungi</taxon>
        <taxon>Fungi incertae sedis</taxon>
        <taxon>Mucoromycota</taxon>
        <taxon>Mucoromycotina</taxon>
        <taxon>Umbelopsidomycetes</taxon>
        <taxon>Umbelopsidales</taxon>
        <taxon>Umbelopsidaceae</taxon>
        <taxon>Umbelopsis</taxon>
    </lineage>
</organism>
<feature type="chain" id="PRO_5042289423" evidence="7">
    <location>
        <begin position="20"/>
        <end position="399"/>
    </location>
</feature>
<dbReference type="RefSeq" id="XP_051448819.1">
    <property type="nucleotide sequence ID" value="XM_051585492.1"/>
</dbReference>
<keyword evidence="5" id="KW-0325">Glycoprotein</keyword>
<sequence>MIKTVFFVFSLTLIAAVKAEGCSGAATIASQADLDAIGSCKTYTGSITIDNLNAETLQLKGVETVTGDLLVKNNAALSSFSAPVLQTVQGQLELSNQVHLGTFQAPKLQTVNGLTLSVLPELMDLGFLNTINGLNKLSLTDTRAVNIQNANINGLQQLTLTNNKNLTSIQFPGLMKVDGEIFITANSASCALELPKLTSAKSATFRNLNSFDASALSEVSQDLSFNQNNMQQLSVDGLKTLGGALIVVDNNQLNKVSMNQLTLVGGTFSIGNNSNLVNIDGFPKLEQVRGSIDLSGAFDKVDIPALQDVRGGMRLQTTSSSFQCNGLDNMRVTVIKGTSFDCKSNLAADQLAPTVGQGSGTQVNSKTAPKQDSAASSRLGDMQSSLFAFSMFLGYILLG</sequence>
<dbReference type="AlphaFoldDB" id="A0AAD5HGS7"/>
<dbReference type="GeneID" id="75910840"/>
<dbReference type="PANTHER" id="PTHR31018">
    <property type="entry name" value="SPORULATION-SPECIFIC PROTEIN-RELATED"/>
    <property type="match status" value="1"/>
</dbReference>
<feature type="signal peptide" evidence="7">
    <location>
        <begin position="1"/>
        <end position="19"/>
    </location>
</feature>
<dbReference type="SUPFAM" id="SSF52058">
    <property type="entry name" value="L domain-like"/>
    <property type="match status" value="2"/>
</dbReference>
<reference evidence="8" key="1">
    <citation type="submission" date="2021-06" db="EMBL/GenBank/DDBJ databases">
        <authorList>
            <consortium name="DOE Joint Genome Institute"/>
            <person name="Mondo S.J."/>
            <person name="Amses K.R."/>
            <person name="Simmons D.R."/>
            <person name="Longcore J.E."/>
            <person name="Seto K."/>
            <person name="Alves G.H."/>
            <person name="Bonds A.E."/>
            <person name="Quandt C.A."/>
            <person name="Davis W.J."/>
            <person name="Chang Y."/>
            <person name="Letcher P.M."/>
            <person name="Powell M.J."/>
            <person name="Kuo A."/>
            <person name="Labutti K."/>
            <person name="Pangilinan J."/>
            <person name="Andreopoulos W."/>
            <person name="Tritt A."/>
            <person name="Riley R."/>
            <person name="Hundley H."/>
            <person name="Johnson J."/>
            <person name="Lipzen A."/>
            <person name="Barry K."/>
            <person name="Berbee M.L."/>
            <person name="Buchler N.E."/>
            <person name="Grigoriev I.V."/>
            <person name="Spatafora J.W."/>
            <person name="Stajich J.E."/>
            <person name="James T.Y."/>
        </authorList>
    </citation>
    <scope>NUCLEOTIDE SEQUENCE</scope>
    <source>
        <strain evidence="8">AG</strain>
    </source>
</reference>
<dbReference type="GO" id="GO:0005886">
    <property type="term" value="C:plasma membrane"/>
    <property type="evidence" value="ECO:0007669"/>
    <property type="project" value="TreeGrafter"/>
</dbReference>
<dbReference type="GO" id="GO:0009277">
    <property type="term" value="C:fungal-type cell wall"/>
    <property type="evidence" value="ECO:0007669"/>
    <property type="project" value="TreeGrafter"/>
</dbReference>
<evidence type="ECO:0000256" key="7">
    <source>
        <dbReference type="SAM" id="SignalP"/>
    </source>
</evidence>
<gene>
    <name evidence="8" type="ORF">K450DRAFT_220099</name>
</gene>
<keyword evidence="4 7" id="KW-0732">Signal</keyword>
<dbReference type="Proteomes" id="UP001206595">
    <property type="component" value="Unassembled WGS sequence"/>
</dbReference>
<feature type="compositionally biased region" description="Polar residues" evidence="6">
    <location>
        <begin position="360"/>
        <end position="375"/>
    </location>
</feature>
<evidence type="ECO:0000313" key="9">
    <source>
        <dbReference type="Proteomes" id="UP001206595"/>
    </source>
</evidence>
<feature type="region of interest" description="Disordered" evidence="6">
    <location>
        <begin position="356"/>
        <end position="375"/>
    </location>
</feature>
<evidence type="ECO:0000313" key="8">
    <source>
        <dbReference type="EMBL" id="KAI8583815.1"/>
    </source>
</evidence>
<accession>A0AAD5HGS7</accession>
<keyword evidence="3" id="KW-0964">Secreted</keyword>
<comment type="caution">
    <text evidence="8">The sequence shown here is derived from an EMBL/GenBank/DDBJ whole genome shotgun (WGS) entry which is preliminary data.</text>
</comment>